<dbReference type="EnsemblMetazoa" id="G19860.1">
    <property type="protein sequence ID" value="G19860.1:cds"/>
    <property type="gene ID" value="G19860"/>
</dbReference>
<protein>
    <submittedName>
        <fullName evidence="2">Uncharacterized protein</fullName>
    </submittedName>
</protein>
<keyword evidence="1" id="KW-1133">Transmembrane helix</keyword>
<reference evidence="2" key="1">
    <citation type="submission" date="2022-08" db="UniProtKB">
        <authorList>
            <consortium name="EnsemblMetazoa"/>
        </authorList>
    </citation>
    <scope>IDENTIFICATION</scope>
    <source>
        <strain evidence="2">05x7-T-G4-1.051#20</strain>
    </source>
</reference>
<accession>A0A8W8JKF1</accession>
<keyword evidence="1" id="KW-0812">Transmembrane</keyword>
<dbReference type="OMA" id="RENFIHI"/>
<organism evidence="2 3">
    <name type="scientific">Magallana gigas</name>
    <name type="common">Pacific oyster</name>
    <name type="synonym">Crassostrea gigas</name>
    <dbReference type="NCBI Taxonomy" id="29159"/>
    <lineage>
        <taxon>Eukaryota</taxon>
        <taxon>Metazoa</taxon>
        <taxon>Spiralia</taxon>
        <taxon>Lophotrochozoa</taxon>
        <taxon>Mollusca</taxon>
        <taxon>Bivalvia</taxon>
        <taxon>Autobranchia</taxon>
        <taxon>Pteriomorphia</taxon>
        <taxon>Ostreida</taxon>
        <taxon>Ostreoidea</taxon>
        <taxon>Ostreidae</taxon>
        <taxon>Magallana</taxon>
    </lineage>
</organism>
<keyword evidence="1" id="KW-0472">Membrane</keyword>
<name>A0A8W8JKF1_MAGGI</name>
<proteinExistence type="predicted"/>
<evidence type="ECO:0000313" key="2">
    <source>
        <dbReference type="EnsemblMetazoa" id="G19860.1:cds"/>
    </source>
</evidence>
<dbReference type="AlphaFoldDB" id="A0A8W8JKF1"/>
<sequence length="421" mass="49053">MLILAVITGIIIWRIVIYCQQDKDDEPSEPVSMRTKLKQTVVKYKIYIAVGSCISSILGGLWIYFMYIHPLLGHKLSFHFEAHWEIGTRESWAAHFEMLTMSEKLDSKPCPHFSRDKFIKILENFNNISKDQSLHETLQRLTVSRPPGVPGMYNDEGSYPVILLETSVSNYQAVREFIRSREQVLIKKFPNLKLLIFDMGLTFQQKYKLLNCSQCEIVENLPDIRVFYWTPVLVYLALQRFDSVVWLDPASDLDNDTLHNILQKTETEEIQIVLKKDLPRKWPESKILKTLTNQEKVSTFDILLTEDEKEADSRQEILSESQIVRMQNNLSPGNNEGCLKLVPTIKSDIISIKQNNFTTEAIVRPWVFCALSGRCVPNDNCRPFHSYDIMTQQNCDRTHQVLKRILVSLFNDMYVNFYYNH</sequence>
<dbReference type="OrthoDB" id="5954868at2759"/>
<evidence type="ECO:0000256" key="1">
    <source>
        <dbReference type="SAM" id="Phobius"/>
    </source>
</evidence>
<evidence type="ECO:0000313" key="3">
    <source>
        <dbReference type="Proteomes" id="UP000005408"/>
    </source>
</evidence>
<dbReference type="Proteomes" id="UP000005408">
    <property type="component" value="Unassembled WGS sequence"/>
</dbReference>
<feature type="transmembrane region" description="Helical" evidence="1">
    <location>
        <begin position="46"/>
        <end position="67"/>
    </location>
</feature>
<keyword evidence="3" id="KW-1185">Reference proteome</keyword>